<evidence type="ECO:0000259" key="1">
    <source>
        <dbReference type="Pfam" id="PF08349"/>
    </source>
</evidence>
<dbReference type="InterPro" id="IPR007553">
    <property type="entry name" value="2-thiour_desulf"/>
</dbReference>
<organism evidence="2 3">
    <name type="scientific">Sulfurimonas aquatica</name>
    <dbReference type="NCBI Taxonomy" id="2672570"/>
    <lineage>
        <taxon>Bacteria</taxon>
        <taxon>Pseudomonadati</taxon>
        <taxon>Campylobacterota</taxon>
        <taxon>Epsilonproteobacteria</taxon>
        <taxon>Campylobacterales</taxon>
        <taxon>Sulfurimonadaceae</taxon>
        <taxon>Sulfurimonas</taxon>
    </lineage>
</organism>
<evidence type="ECO:0000313" key="2">
    <source>
        <dbReference type="EMBL" id="QSZ42163.1"/>
    </source>
</evidence>
<reference evidence="2" key="2">
    <citation type="submission" date="2021-04" db="EMBL/GenBank/DDBJ databases">
        <title>Isolation and characterization of a novel species of the genus Sulfurimonas.</title>
        <authorList>
            <person name="Fukui M."/>
        </authorList>
    </citation>
    <scope>NUCLEOTIDE SEQUENCE</scope>
    <source>
        <strain evidence="2">H1576</strain>
    </source>
</reference>
<proteinExistence type="predicted"/>
<dbReference type="AlphaFoldDB" id="A0A975B109"/>
<sequence length="315" mass="36112">MMKIAVSGCLLGEKIRFDKGHKRDDFVMDELSAYAEYISFCPENLAFGSPRPSIRMVKEDEKLNIISNKTGDNLTDELLEKSNQELEKINTKDLRAIIFKSKSPTCGMSSSKVYLPNGFAEGKDDGVFAGLCKEAFPYLPMEEEGRLCDPWLRENFVMQLFAYDAFENFKEGAQMKSLVLFHQSYKFLLQSKDEKSYRELGKIVGSHDGKDFESTFKEYEKLFKIAISKKSSVGKTRNVLEHMAGFLKNFLDSDEKKILHEQIDDYAGKILPVIVPLSTLYIYAKKYDVEYLLGQKFIHPYPKELALRSDIKSVK</sequence>
<dbReference type="InterPro" id="IPR013560">
    <property type="entry name" value="DUF1722"/>
</dbReference>
<dbReference type="Pfam" id="PF04463">
    <property type="entry name" value="2-thiour_desulf"/>
    <property type="match status" value="1"/>
</dbReference>
<dbReference type="KEGG" id="saqt:GJV85_08570"/>
<protein>
    <submittedName>
        <fullName evidence="2">DUF1722 domain-containing protein</fullName>
    </submittedName>
</protein>
<evidence type="ECO:0000313" key="3">
    <source>
        <dbReference type="Proteomes" id="UP000671852"/>
    </source>
</evidence>
<dbReference type="Pfam" id="PF08349">
    <property type="entry name" value="DUF1722"/>
    <property type="match status" value="1"/>
</dbReference>
<feature type="domain" description="DUF1722" evidence="1">
    <location>
        <begin position="186"/>
        <end position="302"/>
    </location>
</feature>
<dbReference type="Proteomes" id="UP000671852">
    <property type="component" value="Chromosome"/>
</dbReference>
<dbReference type="EMBL" id="CP046072">
    <property type="protein sequence ID" value="QSZ42163.1"/>
    <property type="molecule type" value="Genomic_DNA"/>
</dbReference>
<dbReference type="PANTHER" id="PTHR30087">
    <property type="entry name" value="INNER MEMBRANE PROTEIN"/>
    <property type="match status" value="1"/>
</dbReference>
<name>A0A975B109_9BACT</name>
<dbReference type="PANTHER" id="PTHR30087:SF0">
    <property type="entry name" value="INNER MEMBRANE PROTEIN"/>
    <property type="match status" value="1"/>
</dbReference>
<gene>
    <name evidence="2" type="ORF">GJV85_08570</name>
</gene>
<reference evidence="2" key="1">
    <citation type="submission" date="2019-11" db="EMBL/GenBank/DDBJ databases">
        <authorList>
            <person name="Kojima H."/>
        </authorList>
    </citation>
    <scope>NUCLEOTIDE SEQUENCE</scope>
    <source>
        <strain evidence="2">H1576</strain>
    </source>
</reference>
<keyword evidence="3" id="KW-1185">Reference proteome</keyword>
<accession>A0A975B109</accession>